<dbReference type="Pfam" id="PF25975">
    <property type="entry name" value="CzcB_C"/>
    <property type="match status" value="1"/>
</dbReference>
<dbReference type="Gene3D" id="2.40.50.100">
    <property type="match status" value="1"/>
</dbReference>
<dbReference type="InterPro" id="IPR006143">
    <property type="entry name" value="RND_pump_MFP"/>
</dbReference>
<dbReference type="PANTHER" id="PTHR30097:SF4">
    <property type="entry name" value="SLR6042 PROTEIN"/>
    <property type="match status" value="1"/>
</dbReference>
<dbReference type="InterPro" id="IPR051909">
    <property type="entry name" value="MFP_Cation_Efflux"/>
</dbReference>
<sequence length="367" mass="36486">MTRNATIASALALSLLAAGGLWWRGGSSAPQAQPAAAPAPGTLTLQQQQRMGIQTAAAQPANSSELGSVPALVTLPPEARVAVASPLGGQVERVFVVNGQDVRAGQPLATVRSVEAVQYGAALARGQAQLAVARANAARTAQLAREGIIAGARADEAQAALAQAQAEVAANARILTQGGAGGNGTITLRAPISGRLAAVTVQTGGPVDPQTAPFVVENTSALMLDLQIPERLAGSVTPGTALRVTVAPGRSVAGTIVSVGGSIDPATRALVARARIASDPALVAGKSVMAALQGRTTAPAATIPATAVARMGDQDVVFVATSTGFTRRAVRLAGAGGDMATVLSGLKPGERVAITGIAELKTLLGGE</sequence>
<dbReference type="InterPro" id="IPR058792">
    <property type="entry name" value="Beta-barrel_RND_2"/>
</dbReference>
<keyword evidence="2" id="KW-0813">Transport</keyword>
<organism evidence="5 6">
    <name type="scientific">Novosphingobium ovatum</name>
    <dbReference type="NCBI Taxonomy" id="1908523"/>
    <lineage>
        <taxon>Bacteria</taxon>
        <taxon>Pseudomonadati</taxon>
        <taxon>Pseudomonadota</taxon>
        <taxon>Alphaproteobacteria</taxon>
        <taxon>Sphingomonadales</taxon>
        <taxon>Sphingomonadaceae</taxon>
        <taxon>Novosphingobium</taxon>
    </lineage>
</organism>
<evidence type="ECO:0000256" key="1">
    <source>
        <dbReference type="ARBA" id="ARBA00009477"/>
    </source>
</evidence>
<protein>
    <submittedName>
        <fullName evidence="5">Efflux RND transporter periplasmic adaptor subunit</fullName>
    </submittedName>
</protein>
<dbReference type="SUPFAM" id="SSF111369">
    <property type="entry name" value="HlyD-like secretion proteins"/>
    <property type="match status" value="1"/>
</dbReference>
<dbReference type="InterPro" id="IPR058649">
    <property type="entry name" value="CzcB_C"/>
</dbReference>
<keyword evidence="6" id="KW-1185">Reference proteome</keyword>
<dbReference type="EMBL" id="JAAAPO010000005">
    <property type="protein sequence ID" value="NBC37397.1"/>
    <property type="molecule type" value="Genomic_DNA"/>
</dbReference>
<evidence type="ECO:0000259" key="3">
    <source>
        <dbReference type="Pfam" id="PF25954"/>
    </source>
</evidence>
<gene>
    <name evidence="5" type="ORF">GTZ99_12630</name>
</gene>
<dbReference type="NCBIfam" id="TIGR01730">
    <property type="entry name" value="RND_mfp"/>
    <property type="match status" value="1"/>
</dbReference>
<evidence type="ECO:0000256" key="2">
    <source>
        <dbReference type="ARBA" id="ARBA00022448"/>
    </source>
</evidence>
<evidence type="ECO:0000313" key="5">
    <source>
        <dbReference type="EMBL" id="NBC37397.1"/>
    </source>
</evidence>
<accession>A0ABW9XG46</accession>
<feature type="domain" description="CzcB-like C-terminal circularly permuted SH3-like" evidence="4">
    <location>
        <begin position="302"/>
        <end position="356"/>
    </location>
</feature>
<name>A0ABW9XG46_9SPHN</name>
<evidence type="ECO:0000313" key="6">
    <source>
        <dbReference type="Proteomes" id="UP000753724"/>
    </source>
</evidence>
<dbReference type="Pfam" id="PF25954">
    <property type="entry name" value="Beta-barrel_RND_2"/>
    <property type="match status" value="1"/>
</dbReference>
<proteinExistence type="inferred from homology"/>
<comment type="caution">
    <text evidence="5">The sequence shown here is derived from an EMBL/GenBank/DDBJ whole genome shotgun (WGS) entry which is preliminary data.</text>
</comment>
<dbReference type="Gene3D" id="2.40.30.170">
    <property type="match status" value="1"/>
</dbReference>
<dbReference type="RefSeq" id="WP_161719440.1">
    <property type="nucleotide sequence ID" value="NZ_JAAAPO010000005.1"/>
</dbReference>
<feature type="domain" description="CusB-like beta-barrel" evidence="3">
    <location>
        <begin position="224"/>
        <end position="294"/>
    </location>
</feature>
<evidence type="ECO:0000259" key="4">
    <source>
        <dbReference type="Pfam" id="PF25975"/>
    </source>
</evidence>
<dbReference type="Gene3D" id="2.40.420.20">
    <property type="match status" value="1"/>
</dbReference>
<dbReference type="Gene3D" id="1.10.287.470">
    <property type="entry name" value="Helix hairpin bin"/>
    <property type="match status" value="1"/>
</dbReference>
<dbReference type="PANTHER" id="PTHR30097">
    <property type="entry name" value="CATION EFFLUX SYSTEM PROTEIN CUSB"/>
    <property type="match status" value="1"/>
</dbReference>
<reference evidence="6" key="1">
    <citation type="submission" date="2020-01" db="EMBL/GenBank/DDBJ databases">
        <title>Sphingomonas sp. strain CSW-10.</title>
        <authorList>
            <person name="Chen W.-M."/>
        </authorList>
    </citation>
    <scope>NUCLEOTIDE SEQUENCE [LARGE SCALE GENOMIC DNA]</scope>
    <source>
        <strain evidence="6">FSY-8</strain>
    </source>
</reference>
<comment type="similarity">
    <text evidence="1">Belongs to the membrane fusion protein (MFP) (TC 8.A.1) family.</text>
</comment>
<dbReference type="Proteomes" id="UP000753724">
    <property type="component" value="Unassembled WGS sequence"/>
</dbReference>